<organism evidence="2 3">
    <name type="scientific">Micromonospora yangpuensis</name>
    <dbReference type="NCBI Taxonomy" id="683228"/>
    <lineage>
        <taxon>Bacteria</taxon>
        <taxon>Bacillati</taxon>
        <taxon>Actinomycetota</taxon>
        <taxon>Actinomycetes</taxon>
        <taxon>Micromonosporales</taxon>
        <taxon>Micromonosporaceae</taxon>
        <taxon>Micromonospora</taxon>
    </lineage>
</organism>
<evidence type="ECO:0000313" key="3">
    <source>
        <dbReference type="Proteomes" id="UP000198937"/>
    </source>
</evidence>
<dbReference type="AlphaFoldDB" id="A0A1C6VDU6"/>
<dbReference type="Proteomes" id="UP000198937">
    <property type="component" value="Unassembled WGS sequence"/>
</dbReference>
<proteinExistence type="predicted"/>
<protein>
    <submittedName>
        <fullName evidence="2">Uncharacterized protein</fullName>
    </submittedName>
</protein>
<dbReference type="OrthoDB" id="9990753at2"/>
<keyword evidence="3" id="KW-1185">Reference proteome</keyword>
<dbReference type="EMBL" id="FMIA01000002">
    <property type="protein sequence ID" value="SCL64526.1"/>
    <property type="molecule type" value="Genomic_DNA"/>
</dbReference>
<evidence type="ECO:0000313" key="2">
    <source>
        <dbReference type="EMBL" id="SCL64526.1"/>
    </source>
</evidence>
<accession>A0A1C6VDU6</accession>
<dbReference type="RefSeq" id="WP_091444860.1">
    <property type="nucleotide sequence ID" value="NZ_BMMJ01000007.1"/>
</dbReference>
<sequence length="93" mass="9595">MTELHLRMSEGLVVRRGDTLVVAMSAVLANRDAESLAGQLEEALPGVDIVVVGGASALAAYRPHEVECPTITTAAEHGADPGHDAADHPTNNG</sequence>
<gene>
    <name evidence="2" type="ORF">GA0070617_5495</name>
</gene>
<name>A0A1C6VDU6_9ACTN</name>
<feature type="compositionally biased region" description="Basic and acidic residues" evidence="1">
    <location>
        <begin position="77"/>
        <end position="87"/>
    </location>
</feature>
<reference evidence="2 3" key="1">
    <citation type="submission" date="2016-06" db="EMBL/GenBank/DDBJ databases">
        <authorList>
            <person name="Kjaerup R.B."/>
            <person name="Dalgaard T.S."/>
            <person name="Juul-Madsen H.R."/>
        </authorList>
    </citation>
    <scope>NUCLEOTIDE SEQUENCE [LARGE SCALE GENOMIC DNA]</scope>
    <source>
        <strain evidence="2 3">DSM 45577</strain>
    </source>
</reference>
<dbReference type="STRING" id="683228.GA0070617_5495"/>
<evidence type="ECO:0000256" key="1">
    <source>
        <dbReference type="SAM" id="MobiDB-lite"/>
    </source>
</evidence>
<feature type="region of interest" description="Disordered" evidence="1">
    <location>
        <begin position="73"/>
        <end position="93"/>
    </location>
</feature>